<feature type="domain" description="Tyrosinase copper-binding" evidence="5">
    <location>
        <begin position="79"/>
        <end position="96"/>
    </location>
</feature>
<gene>
    <name evidence="7" type="ORF">HK105_204828</name>
</gene>
<evidence type="ECO:0000256" key="1">
    <source>
        <dbReference type="ARBA" id="ARBA00022723"/>
    </source>
</evidence>
<feature type="region of interest" description="Disordered" evidence="3">
    <location>
        <begin position="290"/>
        <end position="326"/>
    </location>
</feature>
<evidence type="ECO:0000256" key="4">
    <source>
        <dbReference type="SAM" id="SignalP"/>
    </source>
</evidence>
<dbReference type="EMBL" id="JADGIZ020000022">
    <property type="protein sequence ID" value="KAL2915643.1"/>
    <property type="molecule type" value="Genomic_DNA"/>
</dbReference>
<dbReference type="InterPro" id="IPR050316">
    <property type="entry name" value="Tyrosinase/Hemocyanin"/>
</dbReference>
<dbReference type="SUPFAM" id="SSF48056">
    <property type="entry name" value="Di-copper centre-containing domain"/>
    <property type="match status" value="1"/>
</dbReference>
<dbReference type="PANTHER" id="PTHR11474:SF126">
    <property type="entry name" value="TYROSINASE-LIKE PROTEIN TYR-1-RELATED"/>
    <property type="match status" value="1"/>
</dbReference>
<dbReference type="InterPro" id="IPR008922">
    <property type="entry name" value="Di-copper_centre_dom_sf"/>
</dbReference>
<feature type="compositionally biased region" description="Low complexity" evidence="3">
    <location>
        <begin position="301"/>
        <end position="326"/>
    </location>
</feature>
<feature type="chain" id="PRO_5047326179" description="Tyrosinase copper-binding domain-containing protein" evidence="4">
    <location>
        <begin position="20"/>
        <end position="522"/>
    </location>
</feature>
<reference evidence="7 8" key="1">
    <citation type="submission" date="2023-09" db="EMBL/GenBank/DDBJ databases">
        <title>Pangenome analysis of Batrachochytrium dendrobatidis and related Chytrids.</title>
        <authorList>
            <person name="Yacoub M.N."/>
            <person name="Stajich J.E."/>
            <person name="James T.Y."/>
        </authorList>
    </citation>
    <scope>NUCLEOTIDE SEQUENCE [LARGE SCALE GENOMIC DNA]</scope>
    <source>
        <strain evidence="7 8">JEL0888</strain>
    </source>
</reference>
<feature type="signal peptide" evidence="4">
    <location>
        <begin position="1"/>
        <end position="19"/>
    </location>
</feature>
<organism evidence="7 8">
    <name type="scientific">Polyrhizophydium stewartii</name>
    <dbReference type="NCBI Taxonomy" id="2732419"/>
    <lineage>
        <taxon>Eukaryota</taxon>
        <taxon>Fungi</taxon>
        <taxon>Fungi incertae sedis</taxon>
        <taxon>Chytridiomycota</taxon>
        <taxon>Chytridiomycota incertae sedis</taxon>
        <taxon>Chytridiomycetes</taxon>
        <taxon>Rhizophydiales</taxon>
        <taxon>Rhizophydiales incertae sedis</taxon>
        <taxon>Polyrhizophydium</taxon>
    </lineage>
</organism>
<dbReference type="PROSITE" id="PS00497">
    <property type="entry name" value="TYROSINASE_1"/>
    <property type="match status" value="1"/>
</dbReference>
<protein>
    <recommendedName>
        <fullName evidence="5 6">Tyrosinase copper-binding domain-containing protein</fullName>
    </recommendedName>
</protein>
<keyword evidence="4" id="KW-0732">Signal</keyword>
<keyword evidence="8" id="KW-1185">Reference proteome</keyword>
<evidence type="ECO:0000256" key="2">
    <source>
        <dbReference type="ARBA" id="ARBA00023008"/>
    </source>
</evidence>
<accession>A0ABR4N7Z8</accession>
<dbReference type="Gene3D" id="1.10.1280.10">
    <property type="entry name" value="Di-copper center containing domain from catechol oxidase"/>
    <property type="match status" value="1"/>
</dbReference>
<evidence type="ECO:0000256" key="3">
    <source>
        <dbReference type="SAM" id="MobiDB-lite"/>
    </source>
</evidence>
<sequence length="522" mass="55915">MQLAASLVLAVLAVSQVAAQCANPAVRREFRELSEADRQAYVSAVRALKARPKGPDNDLSQWNLDQFARLHWDRSPLAHGVPAFLPWHRYFVQNYENALRSVTGNSALTVPYWDWTLDSQNPTASEIMQYFGGTGRSSDHCVDSGVAKDWSVSYPYTSDCLVRCSRWTTLWPPSAVNNFLSVSKTYGDMRNSLESGPHGVVHTSGGGVCPDGTNAPFTTMASANDPYFFIHHSMIDRTWWRWQNACPENANNYVDGRASSSDILQPFGATVASAFSTTSGFFCYTYSSSKSDSQGFKPVCSSSPSQSGTASGTATTSPSPSPASSQAQWFNNALQQLLPNALPKSGLLQVAPAKGKRELESESALASVSAAPASVSAAPASSEAAASEAAASQPAATATATATASVSGTIAMPTESPMPEVLTRPVSHNETTYVPASYVKVAAPAITDRSNLYKLRHPEAVSDEFLRMNGIDPAIARAVEVRAKHVIDYYNNLSGYVSPAALINFAKSNPKSDWKPSSAKAK</sequence>
<evidence type="ECO:0000313" key="7">
    <source>
        <dbReference type="EMBL" id="KAL2915643.1"/>
    </source>
</evidence>
<feature type="domain" description="Tyrosinase copper-binding" evidence="6">
    <location>
        <begin position="225"/>
        <end position="236"/>
    </location>
</feature>
<dbReference type="PROSITE" id="PS00498">
    <property type="entry name" value="TYROSINASE_2"/>
    <property type="match status" value="1"/>
</dbReference>
<dbReference type="PRINTS" id="PR00092">
    <property type="entry name" value="TYROSINASE"/>
</dbReference>
<comment type="caution">
    <text evidence="7">The sequence shown here is derived from an EMBL/GenBank/DDBJ whole genome shotgun (WGS) entry which is preliminary data.</text>
</comment>
<evidence type="ECO:0000313" key="8">
    <source>
        <dbReference type="Proteomes" id="UP001527925"/>
    </source>
</evidence>
<evidence type="ECO:0000259" key="5">
    <source>
        <dbReference type="PROSITE" id="PS00497"/>
    </source>
</evidence>
<proteinExistence type="predicted"/>
<name>A0ABR4N7Z8_9FUNG</name>
<keyword evidence="2" id="KW-0186">Copper</keyword>
<keyword evidence="1" id="KW-0479">Metal-binding</keyword>
<dbReference type="InterPro" id="IPR002227">
    <property type="entry name" value="Tyrosinase_Cu-bd"/>
</dbReference>
<evidence type="ECO:0000259" key="6">
    <source>
        <dbReference type="PROSITE" id="PS00498"/>
    </source>
</evidence>
<dbReference type="Proteomes" id="UP001527925">
    <property type="component" value="Unassembled WGS sequence"/>
</dbReference>
<dbReference type="Pfam" id="PF00264">
    <property type="entry name" value="Tyrosinase"/>
    <property type="match status" value="1"/>
</dbReference>
<dbReference type="PANTHER" id="PTHR11474">
    <property type="entry name" value="TYROSINASE FAMILY MEMBER"/>
    <property type="match status" value="1"/>
</dbReference>